<proteinExistence type="predicted"/>
<organism evidence="1 2">
    <name type="scientific">Pseudomonas savastanoi pv. glycinea str. race 4</name>
    <dbReference type="NCBI Taxonomy" id="875330"/>
    <lineage>
        <taxon>Bacteria</taxon>
        <taxon>Pseudomonadati</taxon>
        <taxon>Pseudomonadota</taxon>
        <taxon>Gammaproteobacteria</taxon>
        <taxon>Pseudomonadales</taxon>
        <taxon>Pseudomonadaceae</taxon>
        <taxon>Pseudomonas</taxon>
    </lineage>
</organism>
<sequence length="34" mass="3825">DAMNDSNLKQGDQVRLEDLGTRPVVVQVIDEDVR</sequence>
<comment type="caution">
    <text evidence="1">The sequence shown here is derived from an EMBL/GenBank/DDBJ whole genome shotgun (WGS) entry which is preliminary data.</text>
</comment>
<name>F3CJP1_PSESG</name>
<feature type="non-terminal residue" evidence="1">
    <location>
        <position position="34"/>
    </location>
</feature>
<evidence type="ECO:0000313" key="2">
    <source>
        <dbReference type="Proteomes" id="UP000005466"/>
    </source>
</evidence>
<feature type="non-terminal residue" evidence="1">
    <location>
        <position position="1"/>
    </location>
</feature>
<gene>
    <name evidence="1" type="ORF">Pgy4_41579</name>
</gene>
<dbReference type="AlphaFoldDB" id="F3CJP1"/>
<accession>F3CJP1</accession>
<evidence type="ECO:0000313" key="1">
    <source>
        <dbReference type="EMBL" id="EGH19483.1"/>
    </source>
</evidence>
<reference evidence="1 2" key="1">
    <citation type="journal article" date="2011" name="PLoS Pathog.">
        <title>Dynamic evolution of pathogenicity revealed by sequencing and comparative genomics of 19 Pseudomonas syringae isolates.</title>
        <authorList>
            <person name="Baltrus D.A."/>
            <person name="Nishimura M.T."/>
            <person name="Romanchuk A."/>
            <person name="Chang J.H."/>
            <person name="Mukhtar M.S."/>
            <person name="Cherkis K."/>
            <person name="Roach J."/>
            <person name="Grant S.R."/>
            <person name="Jones C.D."/>
            <person name="Dangl J.L."/>
        </authorList>
    </citation>
    <scope>NUCLEOTIDE SEQUENCE [LARGE SCALE GENOMIC DNA]</scope>
    <source>
        <strain evidence="2">race 4</strain>
    </source>
</reference>
<dbReference type="Proteomes" id="UP000005466">
    <property type="component" value="Unassembled WGS sequence"/>
</dbReference>
<protein>
    <submittedName>
        <fullName evidence="1">Mobilization protein</fullName>
    </submittedName>
</protein>
<dbReference type="EMBL" id="ADWY01004160">
    <property type="protein sequence ID" value="EGH19483.1"/>
    <property type="molecule type" value="Genomic_DNA"/>
</dbReference>
<dbReference type="HOGENOM" id="CLU_3378859_0_0_6"/>